<evidence type="ECO:0000313" key="2">
    <source>
        <dbReference type="Proteomes" id="UP000641853"/>
    </source>
</evidence>
<evidence type="ECO:0000313" key="1">
    <source>
        <dbReference type="EMBL" id="KAF7180593.1"/>
    </source>
</evidence>
<organism evidence="1 2">
    <name type="scientific">Aspergillus felis</name>
    <dbReference type="NCBI Taxonomy" id="1287682"/>
    <lineage>
        <taxon>Eukaryota</taxon>
        <taxon>Fungi</taxon>
        <taxon>Dikarya</taxon>
        <taxon>Ascomycota</taxon>
        <taxon>Pezizomycotina</taxon>
        <taxon>Eurotiomycetes</taxon>
        <taxon>Eurotiomycetidae</taxon>
        <taxon>Eurotiales</taxon>
        <taxon>Aspergillaceae</taxon>
        <taxon>Aspergillus</taxon>
        <taxon>Aspergillus subgen. Fumigati</taxon>
    </lineage>
</organism>
<evidence type="ECO:0008006" key="3">
    <source>
        <dbReference type="Google" id="ProtNLM"/>
    </source>
</evidence>
<keyword evidence="2" id="KW-1185">Reference proteome</keyword>
<gene>
    <name evidence="1" type="ORF">CNMCM7691_009884</name>
</gene>
<comment type="caution">
    <text evidence="1">The sequence shown here is derived from an EMBL/GenBank/DDBJ whole genome shotgun (WGS) entry which is preliminary data.</text>
</comment>
<accession>A0A8H6QX07</accession>
<dbReference type="InterPro" id="IPR037293">
    <property type="entry name" value="Gal_Oxidase_central_sf"/>
</dbReference>
<protein>
    <recommendedName>
        <fullName evidence="3">Galactose oxidase-like Early set domain-containing protein</fullName>
    </recommendedName>
</protein>
<proteinExistence type="predicted"/>
<reference evidence="1" key="1">
    <citation type="submission" date="2020-06" db="EMBL/GenBank/DDBJ databases">
        <title>Draft genome sequences of strains closely related to Aspergillus parafelis and Aspergillus hiratsukae.</title>
        <authorList>
            <person name="Dos Santos R.A.C."/>
            <person name="Rivero-Menendez O."/>
            <person name="Steenwyk J.L."/>
            <person name="Mead M.E."/>
            <person name="Goldman G.H."/>
            <person name="Alastruey-Izquierdo A."/>
            <person name="Rokas A."/>
        </authorList>
    </citation>
    <scope>NUCLEOTIDE SEQUENCE</scope>
    <source>
        <strain evidence="1">CNM-CM7691</strain>
    </source>
</reference>
<dbReference type="EMBL" id="JACBAG010001836">
    <property type="protein sequence ID" value="KAF7180593.1"/>
    <property type="molecule type" value="Genomic_DNA"/>
</dbReference>
<dbReference type="AlphaFoldDB" id="A0A8H6QX07"/>
<dbReference type="Gene3D" id="2.130.10.80">
    <property type="entry name" value="Galactose oxidase/kelch, beta-propeller"/>
    <property type="match status" value="1"/>
</dbReference>
<dbReference type="Proteomes" id="UP000641853">
    <property type="component" value="Unassembled WGS sequence"/>
</dbReference>
<sequence length="178" mass="19268">MVPQPLAAGTGGGRWYPTLCTLGTGEILALEGHPGGDDTRHANPTPERYQPLANSWVELPAIGEPCSGVPLLYPRSHLLNDGDVFISSEIPNYNTNIKVNPYTGAVVKLGSLPDDGPPDTKSYWSYHLPSVLLPLVPRDGYQARILLCGTNRQSLEVHAVVALPVAPPIEVHIVRFLY</sequence>
<name>A0A8H6QX07_9EURO</name>